<keyword evidence="1" id="KW-0472">Membrane</keyword>
<evidence type="ECO:0000313" key="3">
    <source>
        <dbReference type="Proteomes" id="UP000464314"/>
    </source>
</evidence>
<evidence type="ECO:0000313" key="2">
    <source>
        <dbReference type="EMBL" id="QHQ62870.1"/>
    </source>
</evidence>
<sequence length="317" mass="36262">MKLTNLAIIFFFIALTLITILDVRMNNLTAVTNKKMEYNKALDSAIDDGSSNLVEVDSKRNLVLNKEAAVNQFYESLYANLGVIGNERLENNLKGYIPIILVTDTDGFYIYYTNTYQTNGEILLGQKWSEKMPYALENNGIIYNFTLGTYLTLYDKSTNEVYTGEYEDLKAQFPYSLLADRNTFDTVRRNAIIGAIEKSMNYYINQRNEIAYQSGITYQFWLPQIDKTDWYRTIDDISILVIFQGYPYIAAGLDTYNRYALSGARIKKSNIYFITAGNGTKYYHKSACPHKTNPGIAYYSREECALEGAYPCPDCNP</sequence>
<keyword evidence="1" id="KW-0812">Transmembrane</keyword>
<evidence type="ECO:0000256" key="1">
    <source>
        <dbReference type="SAM" id="Phobius"/>
    </source>
</evidence>
<feature type="transmembrane region" description="Helical" evidence="1">
    <location>
        <begin position="6"/>
        <end position="25"/>
    </location>
</feature>
<accession>A0A6P1TNQ2</accession>
<gene>
    <name evidence="2" type="ORF">Ana3638_20530</name>
</gene>
<dbReference type="Proteomes" id="UP000464314">
    <property type="component" value="Chromosome"/>
</dbReference>
<dbReference type="AlphaFoldDB" id="A0A6P1TNQ2"/>
<keyword evidence="3" id="KW-1185">Reference proteome</keyword>
<name>A0A6P1TNQ2_9FIRM</name>
<dbReference type="KEGG" id="anr:Ana3638_20530"/>
<dbReference type="RefSeq" id="WP_161839692.1">
    <property type="nucleotide sequence ID" value="NZ_CP048000.1"/>
</dbReference>
<reference evidence="2 3" key="1">
    <citation type="submission" date="2020-01" db="EMBL/GenBank/DDBJ databases">
        <title>Genome analysis of Anaerocolumna sp. CBA3638.</title>
        <authorList>
            <person name="Kim J."/>
            <person name="Roh S.W."/>
        </authorList>
    </citation>
    <scope>NUCLEOTIDE SEQUENCE [LARGE SCALE GENOMIC DNA]</scope>
    <source>
        <strain evidence="2 3">CBA3638</strain>
    </source>
</reference>
<dbReference type="EMBL" id="CP048000">
    <property type="protein sequence ID" value="QHQ62870.1"/>
    <property type="molecule type" value="Genomic_DNA"/>
</dbReference>
<keyword evidence="1" id="KW-1133">Transmembrane helix</keyword>
<proteinExistence type="predicted"/>
<organism evidence="2 3">
    <name type="scientific">Anaerocolumna sedimenticola</name>
    <dbReference type="NCBI Taxonomy" id="2696063"/>
    <lineage>
        <taxon>Bacteria</taxon>
        <taxon>Bacillati</taxon>
        <taxon>Bacillota</taxon>
        <taxon>Clostridia</taxon>
        <taxon>Lachnospirales</taxon>
        <taxon>Lachnospiraceae</taxon>
        <taxon>Anaerocolumna</taxon>
    </lineage>
</organism>
<protein>
    <submittedName>
        <fullName evidence="2">Uncharacterized protein</fullName>
    </submittedName>
</protein>